<dbReference type="InterPro" id="IPR057242">
    <property type="entry name" value="PCFS4-like"/>
</dbReference>
<dbReference type="Pfam" id="PF23228">
    <property type="entry name" value="zf_PCFS4"/>
    <property type="match status" value="1"/>
</dbReference>
<proteinExistence type="predicted"/>
<dbReference type="SUPFAM" id="SSF48464">
    <property type="entry name" value="ENTH/VHS domain"/>
    <property type="match status" value="1"/>
</dbReference>
<feature type="compositionally biased region" description="Basic and acidic residues" evidence="1">
    <location>
        <begin position="662"/>
        <end position="673"/>
    </location>
</feature>
<feature type="compositionally biased region" description="Acidic residues" evidence="1">
    <location>
        <begin position="651"/>
        <end position="661"/>
    </location>
</feature>
<feature type="compositionally biased region" description="Basic and acidic residues" evidence="1">
    <location>
        <begin position="529"/>
        <end position="538"/>
    </location>
</feature>
<evidence type="ECO:0000256" key="1">
    <source>
        <dbReference type="SAM" id="MobiDB-lite"/>
    </source>
</evidence>
<dbReference type="GO" id="GO:0006369">
    <property type="term" value="P:termination of RNA polymerase II transcription"/>
    <property type="evidence" value="ECO:0007669"/>
    <property type="project" value="InterPro"/>
</dbReference>
<dbReference type="AlphaFoldDB" id="A0AAU9KYK0"/>
<feature type="region of interest" description="Disordered" evidence="1">
    <location>
        <begin position="351"/>
        <end position="373"/>
    </location>
</feature>
<feature type="compositionally biased region" description="Polar residues" evidence="1">
    <location>
        <begin position="175"/>
        <end position="196"/>
    </location>
</feature>
<dbReference type="GO" id="GO:0005849">
    <property type="term" value="C:mRNA cleavage factor complex"/>
    <property type="evidence" value="ECO:0007669"/>
    <property type="project" value="TreeGrafter"/>
</dbReference>
<dbReference type="CDD" id="cd16982">
    <property type="entry name" value="CID_Pcf11"/>
    <property type="match status" value="1"/>
</dbReference>
<dbReference type="Pfam" id="PF04818">
    <property type="entry name" value="CID"/>
    <property type="match status" value="1"/>
</dbReference>
<evidence type="ECO:0000259" key="2">
    <source>
        <dbReference type="PROSITE" id="PS51391"/>
    </source>
</evidence>
<feature type="compositionally biased region" description="Basic and acidic residues" evidence="1">
    <location>
        <begin position="282"/>
        <end position="294"/>
    </location>
</feature>
<organism evidence="3 6">
    <name type="scientific">Peronospora belbahrii</name>
    <dbReference type="NCBI Taxonomy" id="622444"/>
    <lineage>
        <taxon>Eukaryota</taxon>
        <taxon>Sar</taxon>
        <taxon>Stramenopiles</taxon>
        <taxon>Oomycota</taxon>
        <taxon>Peronosporomycetes</taxon>
        <taxon>Peronosporales</taxon>
        <taxon>Peronosporaceae</taxon>
        <taxon>Peronospora</taxon>
    </lineage>
</organism>
<feature type="compositionally biased region" description="Polar residues" evidence="1">
    <location>
        <begin position="264"/>
        <end position="277"/>
    </location>
</feature>
<sequence length="673" mass="74089">MAMAQLASSTSNTSACSSGLVSSSSSSSIKKPEIQTLLGQFDTQINNMMDYPAKDTINTLTMLAENVQFAPEIVSFLETKIHRVAPNCKLPIFYLTDSILKNIRGSYVPLFAAKIVPLYCNCVRQVSGKDLKRFIHVLNTWETTRMFNKEAITLMRNAANRAMQQAGPSAHSAPASINQEKAAQSTRAANVASSAKLAQQQQDMELRSLLTKLQNDMGIHPTEHMSLEEVRTNNPDYYNQLLEFRAASKLEHQSATRGPGASSAPPQNARQQPSLHQVPTGRDSRHSPSYDLRAKTSRPRAQPAQVVATPTLVSSVKSARPSTAASTSGSKNGVGAAAKSSNVAHLMQLLKRKQRAPSSPQQPVQEITNNPRAPDAAAVMSILQKLKGMSNGGALSGQPTTQAQSQQNKQSQSLQRQGDKQQQAQPRNDNASRMWFSDKIVAHKDRVESNVQKLYAALPLVCRESGLRFREQAQLDAHLDFLFQYNRARKERGKGGVSRSWYPDENQWVADISDSTAPRESTSSSFFDRSQKEDEKNAGEQAAWENARVPVVETITRCQICGENFSKSWDEEEEDWMYTNAVAGTIHDAGPDGNEQQDTIFHKYCYDTVMANSKHVTPAHLIPAERAVALEGAKPGDSTNDISSGVKRLLEEDDSDSDGDDDVKRVKTDDQLL</sequence>
<feature type="region of interest" description="Disordered" evidence="1">
    <location>
        <begin position="251"/>
        <end position="339"/>
    </location>
</feature>
<dbReference type="InterPro" id="IPR045154">
    <property type="entry name" value="PCF11-like"/>
</dbReference>
<feature type="compositionally biased region" description="Polar residues" evidence="1">
    <location>
        <begin position="420"/>
        <end position="431"/>
    </location>
</feature>
<feature type="compositionally biased region" description="Polar residues" evidence="1">
    <location>
        <begin position="513"/>
        <end position="528"/>
    </location>
</feature>
<dbReference type="Proteomes" id="UP001160483">
    <property type="component" value="Unassembled WGS sequence"/>
</dbReference>
<dbReference type="PANTHER" id="PTHR15921:SF3">
    <property type="entry name" value="PRE-MRNA CLEAVAGE COMPLEX 2 PROTEIN PCF11"/>
    <property type="match status" value="1"/>
</dbReference>
<dbReference type="InterPro" id="IPR047415">
    <property type="entry name" value="Pcf11_CID"/>
</dbReference>
<dbReference type="GO" id="GO:0005737">
    <property type="term" value="C:cytoplasm"/>
    <property type="evidence" value="ECO:0007669"/>
    <property type="project" value="TreeGrafter"/>
</dbReference>
<feature type="region of interest" description="Disordered" evidence="1">
    <location>
        <begin position="632"/>
        <end position="673"/>
    </location>
</feature>
<protein>
    <recommendedName>
        <fullName evidence="2">CID domain-containing protein</fullName>
    </recommendedName>
</protein>
<feature type="region of interest" description="Disordered" evidence="1">
    <location>
        <begin position="163"/>
        <end position="196"/>
    </location>
</feature>
<feature type="region of interest" description="Disordered" evidence="1">
    <location>
        <begin position="390"/>
        <end position="434"/>
    </location>
</feature>
<evidence type="ECO:0000313" key="3">
    <source>
        <dbReference type="EMBL" id="CAH0478415.1"/>
    </source>
</evidence>
<dbReference type="GO" id="GO:0000993">
    <property type="term" value="F:RNA polymerase II complex binding"/>
    <property type="evidence" value="ECO:0007669"/>
    <property type="project" value="InterPro"/>
</dbReference>
<evidence type="ECO:0000313" key="5">
    <source>
        <dbReference type="Proteomes" id="UP001158986"/>
    </source>
</evidence>
<dbReference type="PANTHER" id="PTHR15921">
    <property type="entry name" value="PRE-MRNA CLEAVAGE COMPLEX II"/>
    <property type="match status" value="1"/>
</dbReference>
<name>A0AAU9KYK0_9STRA</name>
<gene>
    <name evidence="4" type="ORF">PBS001_LOCUS556</name>
    <name evidence="3" type="ORF">PBS003_LOCUS5112</name>
</gene>
<dbReference type="Gene3D" id="1.25.40.90">
    <property type="match status" value="1"/>
</dbReference>
<reference evidence="3 5" key="1">
    <citation type="submission" date="2021-11" db="EMBL/GenBank/DDBJ databases">
        <authorList>
            <person name="Islam A."/>
            <person name="Islam S."/>
            <person name="Flora M.S."/>
            <person name="Rahman M."/>
            <person name="Ziaur R.M."/>
            <person name="Epstein J.H."/>
            <person name="Hassan M."/>
            <person name="Klassen M."/>
            <person name="Woodard K."/>
            <person name="Webb A."/>
            <person name="Webby R.J."/>
            <person name="El Zowalaty M.E."/>
        </authorList>
    </citation>
    <scope>NUCLEOTIDE SEQUENCE</scope>
    <source>
        <strain evidence="4">Pbs1</strain>
        <strain evidence="3">Pbs3</strain>
    </source>
</reference>
<dbReference type="Proteomes" id="UP001158986">
    <property type="component" value="Unassembled WGS sequence"/>
</dbReference>
<comment type="caution">
    <text evidence="3">The sequence shown here is derived from an EMBL/GenBank/DDBJ whole genome shotgun (WGS) entry which is preliminary data.</text>
</comment>
<feature type="domain" description="CID" evidence="2">
    <location>
        <begin position="26"/>
        <end position="163"/>
    </location>
</feature>
<feature type="compositionally biased region" description="Polar residues" evidence="1">
    <location>
        <begin position="356"/>
        <end position="371"/>
    </location>
</feature>
<feature type="region of interest" description="Disordered" evidence="1">
    <location>
        <begin position="512"/>
        <end position="543"/>
    </location>
</feature>
<keyword evidence="5" id="KW-1185">Reference proteome</keyword>
<dbReference type="PROSITE" id="PS51391">
    <property type="entry name" value="CID"/>
    <property type="match status" value="1"/>
</dbReference>
<evidence type="ECO:0000313" key="6">
    <source>
        <dbReference type="Proteomes" id="UP001160483"/>
    </source>
</evidence>
<evidence type="ECO:0000313" key="4">
    <source>
        <dbReference type="EMBL" id="CAH0513759.1"/>
    </source>
</evidence>
<dbReference type="InterPro" id="IPR008942">
    <property type="entry name" value="ENTH_VHS"/>
</dbReference>
<accession>A0AAU9KYK0</accession>
<feature type="compositionally biased region" description="Low complexity" evidence="1">
    <location>
        <begin position="396"/>
        <end position="416"/>
    </location>
</feature>
<dbReference type="GO" id="GO:0031124">
    <property type="term" value="P:mRNA 3'-end processing"/>
    <property type="evidence" value="ECO:0007669"/>
    <property type="project" value="InterPro"/>
</dbReference>
<feature type="compositionally biased region" description="Polar residues" evidence="1">
    <location>
        <begin position="311"/>
        <end position="331"/>
    </location>
</feature>
<dbReference type="InterPro" id="IPR006569">
    <property type="entry name" value="CID_dom"/>
</dbReference>
<dbReference type="GO" id="GO:0003729">
    <property type="term" value="F:mRNA binding"/>
    <property type="evidence" value="ECO:0007669"/>
    <property type="project" value="InterPro"/>
</dbReference>
<dbReference type="SMART" id="SM00582">
    <property type="entry name" value="RPR"/>
    <property type="match status" value="1"/>
</dbReference>
<dbReference type="EMBL" id="CAKLCB010000030">
    <property type="protein sequence ID" value="CAH0513759.1"/>
    <property type="molecule type" value="Genomic_DNA"/>
</dbReference>
<dbReference type="EMBL" id="CAKKTJ010000244">
    <property type="protein sequence ID" value="CAH0478415.1"/>
    <property type="molecule type" value="Genomic_DNA"/>
</dbReference>